<dbReference type="Proteomes" id="UP000252355">
    <property type="component" value="Unassembled WGS sequence"/>
</dbReference>
<dbReference type="EMBL" id="QOQW01000010">
    <property type="protein sequence ID" value="RCK79885.1"/>
    <property type="molecule type" value="Genomic_DNA"/>
</dbReference>
<dbReference type="AlphaFoldDB" id="A0A367ZP24"/>
<sequence>MTRLDGKGSRPETRPAERAGAGKTPEQLKFEAEQKKEQEITAQLEQANNMLKGQNLEGALRLVQRVALEHAQDPYVIMRTSYLEAMIFHKMKDAGKRKDAMNRLLKSMEALQGDPRFQQGFLDGMANQEVIKMSLDKAGKKYGP</sequence>
<name>A0A367ZP24_9BACT</name>
<gene>
    <name evidence="2" type="ORF">OZSIB_4039</name>
</gene>
<feature type="compositionally biased region" description="Basic and acidic residues" evidence="1">
    <location>
        <begin position="1"/>
        <end position="17"/>
    </location>
</feature>
<protein>
    <submittedName>
        <fullName evidence="2">Uncharacterized protein</fullName>
    </submittedName>
</protein>
<reference evidence="2 3" key="1">
    <citation type="submission" date="2018-05" db="EMBL/GenBank/DDBJ databases">
        <title>A metagenomic window into the 2 km-deep terrestrial subsurface aquifer revealed taxonomically and functionally diverse microbial community comprising novel uncultured bacterial lineages.</title>
        <authorList>
            <person name="Kadnikov V.V."/>
            <person name="Mardanov A.V."/>
            <person name="Beletsky A.V."/>
            <person name="Banks D."/>
            <person name="Pimenov N.V."/>
            <person name="Frank Y.A."/>
            <person name="Karnachuk O.V."/>
            <person name="Ravin N.V."/>
        </authorList>
    </citation>
    <scope>NUCLEOTIDE SEQUENCE [LARGE SCALE GENOMIC DNA]</scope>
    <source>
        <strain evidence="2">BY5</strain>
    </source>
</reference>
<organism evidence="2 3">
    <name type="scientific">Candidatus Ozemobacter sibiricus</name>
    <dbReference type="NCBI Taxonomy" id="2268124"/>
    <lineage>
        <taxon>Bacteria</taxon>
        <taxon>Candidatus Ozemobacteria</taxon>
        <taxon>Candidatus Ozemobacterales</taxon>
        <taxon>Candidatus Ozemobacteraceae</taxon>
        <taxon>Candidatus Ozemobacter</taxon>
    </lineage>
</organism>
<evidence type="ECO:0000313" key="3">
    <source>
        <dbReference type="Proteomes" id="UP000252355"/>
    </source>
</evidence>
<feature type="compositionally biased region" description="Basic and acidic residues" evidence="1">
    <location>
        <begin position="26"/>
        <end position="37"/>
    </location>
</feature>
<proteinExistence type="predicted"/>
<feature type="region of interest" description="Disordered" evidence="1">
    <location>
        <begin position="1"/>
        <end position="37"/>
    </location>
</feature>
<evidence type="ECO:0000256" key="1">
    <source>
        <dbReference type="SAM" id="MobiDB-lite"/>
    </source>
</evidence>
<evidence type="ECO:0000313" key="2">
    <source>
        <dbReference type="EMBL" id="RCK79885.1"/>
    </source>
</evidence>
<comment type="caution">
    <text evidence="2">The sequence shown here is derived from an EMBL/GenBank/DDBJ whole genome shotgun (WGS) entry which is preliminary data.</text>
</comment>
<accession>A0A367ZP24</accession>